<feature type="transmembrane region" description="Helical" evidence="1">
    <location>
        <begin position="35"/>
        <end position="55"/>
    </location>
</feature>
<reference evidence="2 3" key="1">
    <citation type="submission" date="2020-08" db="EMBL/GenBank/DDBJ databases">
        <title>A Genomic Blueprint of the Chicken Gut Microbiome.</title>
        <authorList>
            <person name="Gilroy R."/>
            <person name="Ravi A."/>
            <person name="Getino M."/>
            <person name="Pursley I."/>
            <person name="Horton D.L."/>
            <person name="Alikhan N.-F."/>
            <person name="Baker D."/>
            <person name="Gharbi K."/>
            <person name="Hall N."/>
            <person name="Watson M."/>
            <person name="Adriaenssens E.M."/>
            <person name="Foster-Nyarko E."/>
            <person name="Jarju S."/>
            <person name="Secka A."/>
            <person name="Antonio M."/>
            <person name="Oren A."/>
            <person name="Chaudhuri R."/>
            <person name="La Ragione R.M."/>
            <person name="Hildebrand F."/>
            <person name="Pallen M.J."/>
        </authorList>
    </citation>
    <scope>NUCLEOTIDE SEQUENCE [LARGE SCALE GENOMIC DNA]</scope>
    <source>
        <strain evidence="2 3">N37</strain>
    </source>
</reference>
<keyword evidence="3" id="KW-1185">Reference proteome</keyword>
<protein>
    <submittedName>
        <fullName evidence="2">Uncharacterized protein</fullName>
    </submittedName>
</protein>
<evidence type="ECO:0000313" key="3">
    <source>
        <dbReference type="Proteomes" id="UP000627166"/>
    </source>
</evidence>
<keyword evidence="1" id="KW-0472">Membrane</keyword>
<name>A0ABR8YNF2_9CLOT</name>
<dbReference type="Proteomes" id="UP000627166">
    <property type="component" value="Unassembled WGS sequence"/>
</dbReference>
<evidence type="ECO:0000313" key="2">
    <source>
        <dbReference type="EMBL" id="MBD8045780.1"/>
    </source>
</evidence>
<keyword evidence="1" id="KW-0812">Transmembrane</keyword>
<accession>A0ABR8YNF2</accession>
<proteinExistence type="predicted"/>
<dbReference type="EMBL" id="JACSQB010000016">
    <property type="protein sequence ID" value="MBD8045780.1"/>
    <property type="molecule type" value="Genomic_DNA"/>
</dbReference>
<keyword evidence="1" id="KW-1133">Transmembrane helix</keyword>
<sequence length="109" mass="12369">MKFLLLAFILFVIFSLILCLKSFKKHKIVNLNKSILVLLLFSIIITISLGVNYVSAVISMELHTNNFLSNLIIGTNNLSLQLFKNYFDKSIVVNIILLIGYALCLIFET</sequence>
<evidence type="ECO:0000256" key="1">
    <source>
        <dbReference type="SAM" id="Phobius"/>
    </source>
</evidence>
<gene>
    <name evidence="2" type="ORF">H9637_01760</name>
</gene>
<organism evidence="2 3">
    <name type="scientific">Clostridium faecium</name>
    <dbReference type="NCBI Taxonomy" id="2762223"/>
    <lineage>
        <taxon>Bacteria</taxon>
        <taxon>Bacillati</taxon>
        <taxon>Bacillota</taxon>
        <taxon>Clostridia</taxon>
        <taxon>Eubacteriales</taxon>
        <taxon>Clostridiaceae</taxon>
        <taxon>Clostridium</taxon>
    </lineage>
</organism>
<comment type="caution">
    <text evidence="2">The sequence shown here is derived from an EMBL/GenBank/DDBJ whole genome shotgun (WGS) entry which is preliminary data.</text>
</comment>
<dbReference type="RefSeq" id="WP_191738756.1">
    <property type="nucleotide sequence ID" value="NZ_JACSQB010000016.1"/>
</dbReference>
<feature type="transmembrane region" description="Helical" evidence="1">
    <location>
        <begin position="90"/>
        <end position="107"/>
    </location>
</feature>